<name>A0A7V5XH28_9BACT</name>
<dbReference type="Pfam" id="PF05168">
    <property type="entry name" value="HEPN"/>
    <property type="match status" value="1"/>
</dbReference>
<reference evidence="2" key="1">
    <citation type="journal article" date="2020" name="mSystems">
        <title>Genome- and Community-Level Interaction Insights into Carbon Utilization and Element Cycling Functions of Hydrothermarchaeota in Hydrothermal Sediment.</title>
        <authorList>
            <person name="Zhou Z."/>
            <person name="Liu Y."/>
            <person name="Xu W."/>
            <person name="Pan J."/>
            <person name="Luo Z.H."/>
            <person name="Li M."/>
        </authorList>
    </citation>
    <scope>NUCLEOTIDE SEQUENCE [LARGE SCALE GENOMIC DNA]</scope>
    <source>
        <strain evidence="2">SpSt-106</strain>
    </source>
</reference>
<sequence length="139" mass="16235">MINEEAKKWLIKAINDYKSAQKLLSQSEEEIITDTACFHCQQAVEKMLKAFLINHDIEFGRTHSIEYLIKLCSKVDKEFEKLYEITEGLTEYAVDVRYPEEFYIPSVEEAKEALNAATKVKEFVLRKLKIDEKDLKPVN</sequence>
<dbReference type="AlphaFoldDB" id="A0A7V5XH28"/>
<accession>A0A7V5XH28</accession>
<dbReference type="Gene3D" id="1.20.120.330">
    <property type="entry name" value="Nucleotidyltransferases domain 2"/>
    <property type="match status" value="1"/>
</dbReference>
<dbReference type="PROSITE" id="PS50910">
    <property type="entry name" value="HEPN"/>
    <property type="match status" value="1"/>
</dbReference>
<comment type="caution">
    <text evidence="2">The sequence shown here is derived from an EMBL/GenBank/DDBJ whole genome shotgun (WGS) entry which is preliminary data.</text>
</comment>
<proteinExistence type="predicted"/>
<gene>
    <name evidence="2" type="ORF">ENM15_05835</name>
</gene>
<dbReference type="SUPFAM" id="SSF81593">
    <property type="entry name" value="Nucleotidyltransferase substrate binding subunit/domain"/>
    <property type="match status" value="1"/>
</dbReference>
<dbReference type="EMBL" id="DRWR01000103">
    <property type="protein sequence ID" value="HHQ16314.1"/>
    <property type="molecule type" value="Genomic_DNA"/>
</dbReference>
<evidence type="ECO:0000259" key="1">
    <source>
        <dbReference type="PROSITE" id="PS50910"/>
    </source>
</evidence>
<dbReference type="InterPro" id="IPR007842">
    <property type="entry name" value="HEPN_dom"/>
</dbReference>
<protein>
    <submittedName>
        <fullName evidence="2">HEPN domain-containing protein</fullName>
    </submittedName>
</protein>
<organism evidence="2">
    <name type="scientific">Thermodesulfobacterium geofontis</name>
    <dbReference type="NCBI Taxonomy" id="1295609"/>
    <lineage>
        <taxon>Bacteria</taxon>
        <taxon>Pseudomonadati</taxon>
        <taxon>Thermodesulfobacteriota</taxon>
        <taxon>Thermodesulfobacteria</taxon>
        <taxon>Thermodesulfobacteriales</taxon>
        <taxon>Thermodesulfobacteriaceae</taxon>
        <taxon>Thermodesulfobacterium</taxon>
    </lineage>
</organism>
<dbReference type="SMART" id="SM00748">
    <property type="entry name" value="HEPN"/>
    <property type="match status" value="1"/>
</dbReference>
<evidence type="ECO:0000313" key="2">
    <source>
        <dbReference type="EMBL" id="HHQ16314.1"/>
    </source>
</evidence>
<feature type="domain" description="HEPN" evidence="1">
    <location>
        <begin position="14"/>
        <end position="120"/>
    </location>
</feature>